<organism evidence="3 4">
    <name type="scientific">Musa acuminata subsp. malaccensis</name>
    <name type="common">Wild banana</name>
    <name type="synonym">Musa malaccensis</name>
    <dbReference type="NCBI Taxonomy" id="214687"/>
    <lineage>
        <taxon>Eukaryota</taxon>
        <taxon>Viridiplantae</taxon>
        <taxon>Streptophyta</taxon>
        <taxon>Embryophyta</taxon>
        <taxon>Tracheophyta</taxon>
        <taxon>Spermatophyta</taxon>
        <taxon>Magnoliopsida</taxon>
        <taxon>Liliopsida</taxon>
        <taxon>Zingiberales</taxon>
        <taxon>Musaceae</taxon>
        <taxon>Musa</taxon>
    </lineage>
</organism>
<keyword evidence="4" id="KW-1185">Reference proteome</keyword>
<evidence type="ECO:0000313" key="4">
    <source>
        <dbReference type="Proteomes" id="UP000012960"/>
    </source>
</evidence>
<sequence>MPHSGATAPAASSRWGRPRSRRLRRDLHCQLAQRAQCHRRRVQREPLRCLHRRRAQVQRLRHEPHPPPPQGVHRRPQIRTGLLPLI</sequence>
<dbReference type="AlphaFoldDB" id="A0A804IZS7"/>
<proteinExistence type="predicted"/>
<gene>
    <name evidence="2" type="ORF">GSMUA_254040.1</name>
</gene>
<reference evidence="2" key="1">
    <citation type="submission" date="2021-03" db="EMBL/GenBank/DDBJ databases">
        <authorList>
            <consortium name="Genoscope - CEA"/>
            <person name="William W."/>
        </authorList>
    </citation>
    <scope>NUCLEOTIDE SEQUENCE</scope>
    <source>
        <strain evidence="2">Doubled-haploid Pahang</strain>
    </source>
</reference>
<protein>
    <submittedName>
        <fullName evidence="2">(wild Malaysian banana) hypothetical protein</fullName>
    </submittedName>
</protein>
<evidence type="ECO:0000313" key="3">
    <source>
        <dbReference type="EnsemblPlants" id="Ma05_p01760.1"/>
    </source>
</evidence>
<name>A0A804IZS7_MUSAM</name>
<dbReference type="Proteomes" id="UP000012960">
    <property type="component" value="Unplaced"/>
</dbReference>
<dbReference type="Gramene" id="Ma05_t01760.1">
    <property type="protein sequence ID" value="Ma05_p01760.1"/>
    <property type="gene ID" value="Ma05_g01760"/>
</dbReference>
<feature type="region of interest" description="Disordered" evidence="1">
    <location>
        <begin position="56"/>
        <end position="86"/>
    </location>
</feature>
<evidence type="ECO:0000256" key="1">
    <source>
        <dbReference type="SAM" id="MobiDB-lite"/>
    </source>
</evidence>
<dbReference type="EMBL" id="HG996470">
    <property type="protein sequence ID" value="CAG1837227.1"/>
    <property type="molecule type" value="Genomic_DNA"/>
</dbReference>
<feature type="region of interest" description="Disordered" evidence="1">
    <location>
        <begin position="1"/>
        <end position="21"/>
    </location>
</feature>
<dbReference type="InParanoid" id="A0A804IZS7"/>
<dbReference type="EnsemblPlants" id="Ma05_t01760.1">
    <property type="protein sequence ID" value="Ma05_p01760.1"/>
    <property type="gene ID" value="Ma05_g01760"/>
</dbReference>
<evidence type="ECO:0000313" key="2">
    <source>
        <dbReference type="EMBL" id="CAG1837227.1"/>
    </source>
</evidence>
<accession>A0A804IZS7</accession>
<reference evidence="3" key="2">
    <citation type="submission" date="2021-05" db="UniProtKB">
        <authorList>
            <consortium name="EnsemblPlants"/>
        </authorList>
    </citation>
    <scope>IDENTIFICATION</scope>
    <source>
        <strain evidence="3">subsp. malaccensis</strain>
    </source>
</reference>